<protein>
    <submittedName>
        <fullName evidence="1">Uncharacterized protein</fullName>
    </submittedName>
</protein>
<dbReference type="Proteomes" id="UP000501753">
    <property type="component" value="Chromosome"/>
</dbReference>
<organism evidence="1 2">
    <name type="scientific">Streptomyces griseoviridis</name>
    <dbReference type="NCBI Taxonomy" id="45398"/>
    <lineage>
        <taxon>Bacteria</taxon>
        <taxon>Bacillati</taxon>
        <taxon>Actinomycetota</taxon>
        <taxon>Actinomycetes</taxon>
        <taxon>Kitasatosporales</taxon>
        <taxon>Streptomycetaceae</taxon>
        <taxon>Streptomyces</taxon>
    </lineage>
</organism>
<sequence>MCLYTDSGWQNHTPQHTYWTYGVSNLNNESGQRVLFNNQRGGAVASLCTKYNGGGSCTRVEQGRTWRGNITPINSIVLSKS</sequence>
<dbReference type="EMBL" id="CP029078">
    <property type="protein sequence ID" value="QCN88966.1"/>
    <property type="molecule type" value="Genomic_DNA"/>
</dbReference>
<name>A0ABX5U5Q6_STRGD</name>
<evidence type="ECO:0000313" key="2">
    <source>
        <dbReference type="Proteomes" id="UP000501753"/>
    </source>
</evidence>
<evidence type="ECO:0000313" key="1">
    <source>
        <dbReference type="EMBL" id="QCN88966.1"/>
    </source>
</evidence>
<proteinExistence type="predicted"/>
<accession>A0ABX5U5Q6</accession>
<reference evidence="1 2" key="1">
    <citation type="submission" date="2018-04" db="EMBL/GenBank/DDBJ databases">
        <title>Complete genome sequences of Streptomyces griseoviridis K61 and characterization of antagonistic properties of biological control agents.</title>
        <authorList>
            <person name="Mariita R.M."/>
            <person name="Sello J.K."/>
        </authorList>
    </citation>
    <scope>NUCLEOTIDE SEQUENCE [LARGE SCALE GENOMIC DNA]</scope>
    <source>
        <strain evidence="1 2">K61</strain>
    </source>
</reference>
<gene>
    <name evidence="1" type="ORF">DDJ31_31690</name>
</gene>
<keyword evidence="2" id="KW-1185">Reference proteome</keyword>